<gene>
    <name evidence="4" type="ORF">GV791_16220</name>
</gene>
<proteinExistence type="predicted"/>
<evidence type="ECO:0000259" key="3">
    <source>
        <dbReference type="Pfam" id="PF00294"/>
    </source>
</evidence>
<evidence type="ECO:0000313" key="5">
    <source>
        <dbReference type="Proteomes" id="UP000471166"/>
    </source>
</evidence>
<dbReference type="AlphaFoldDB" id="A0A6P1CNE3"/>
<dbReference type="SUPFAM" id="SSF53613">
    <property type="entry name" value="Ribokinase-like"/>
    <property type="match status" value="1"/>
</dbReference>
<dbReference type="PROSITE" id="PS00583">
    <property type="entry name" value="PFKB_KINASES_1"/>
    <property type="match status" value="1"/>
</dbReference>
<comment type="caution">
    <text evidence="4">The sequence shown here is derived from an EMBL/GenBank/DDBJ whole genome shotgun (WGS) entry which is preliminary data.</text>
</comment>
<dbReference type="PANTHER" id="PTHR46566:SF2">
    <property type="entry name" value="ATP-DEPENDENT 6-PHOSPHOFRUCTOKINASE ISOZYME 2"/>
    <property type="match status" value="1"/>
</dbReference>
<dbReference type="InterPro" id="IPR029056">
    <property type="entry name" value="Ribokinase-like"/>
</dbReference>
<dbReference type="InterPro" id="IPR002173">
    <property type="entry name" value="Carboh/pur_kinase_PfkB_CS"/>
</dbReference>
<dbReference type="GO" id="GO:0005829">
    <property type="term" value="C:cytosol"/>
    <property type="evidence" value="ECO:0007669"/>
    <property type="project" value="TreeGrafter"/>
</dbReference>
<dbReference type="PANTHER" id="PTHR46566">
    <property type="entry name" value="1-PHOSPHOFRUCTOKINASE-RELATED"/>
    <property type="match status" value="1"/>
</dbReference>
<keyword evidence="1" id="KW-0808">Transferase</keyword>
<protein>
    <recommendedName>
        <fullName evidence="3">Carbohydrate kinase PfkB domain-containing protein</fullName>
    </recommendedName>
</protein>
<feature type="domain" description="Carbohydrate kinase PfkB" evidence="3">
    <location>
        <begin position="10"/>
        <end position="188"/>
    </location>
</feature>
<organism evidence="4 5">
    <name type="scientific">Nocardia cyriacigeorgica</name>
    <dbReference type="NCBI Taxonomy" id="135487"/>
    <lineage>
        <taxon>Bacteria</taxon>
        <taxon>Bacillati</taxon>
        <taxon>Actinomycetota</taxon>
        <taxon>Actinomycetes</taxon>
        <taxon>Mycobacteriales</taxon>
        <taxon>Nocardiaceae</taxon>
        <taxon>Nocardia</taxon>
    </lineage>
</organism>
<keyword evidence="2" id="KW-0418">Kinase</keyword>
<reference evidence="4 5" key="1">
    <citation type="submission" date="2020-01" db="EMBL/GenBank/DDBJ databases">
        <title>Genetics and antimicrobial susceptibilities of Nocardia species isolated from the soil; a comparison with species isolated from humans.</title>
        <authorList>
            <person name="Carrasco G."/>
            <person name="Monzon S."/>
            <person name="Sansegundo M."/>
            <person name="Garcia E."/>
            <person name="Garrido N."/>
            <person name="Medina M.J."/>
            <person name="Villalon P."/>
            <person name="Ramirez-Arocha A.C."/>
            <person name="Jimenez P."/>
            <person name="Cuesta I."/>
            <person name="Valdezate S."/>
        </authorList>
    </citation>
    <scope>NUCLEOTIDE SEQUENCE [LARGE SCALE GENOMIC DNA]</scope>
    <source>
        <strain evidence="4 5">CNM20110626</strain>
    </source>
</reference>
<dbReference type="Pfam" id="PF00294">
    <property type="entry name" value="PfkB"/>
    <property type="match status" value="1"/>
</dbReference>
<evidence type="ECO:0000256" key="1">
    <source>
        <dbReference type="ARBA" id="ARBA00022679"/>
    </source>
</evidence>
<name>A0A6P1CNE3_9NOCA</name>
<evidence type="ECO:0000313" key="4">
    <source>
        <dbReference type="EMBL" id="NEW34090.1"/>
    </source>
</evidence>
<dbReference type="Gene3D" id="3.40.1190.20">
    <property type="match status" value="1"/>
</dbReference>
<evidence type="ECO:0000256" key="2">
    <source>
        <dbReference type="ARBA" id="ARBA00022777"/>
    </source>
</evidence>
<accession>A0A6P1CNE3</accession>
<dbReference type="InterPro" id="IPR011611">
    <property type="entry name" value="PfkB_dom"/>
</dbReference>
<dbReference type="EMBL" id="JAAGVB010000023">
    <property type="protein sequence ID" value="NEW34090.1"/>
    <property type="molecule type" value="Genomic_DNA"/>
</dbReference>
<dbReference type="GO" id="GO:0003872">
    <property type="term" value="F:6-phosphofructokinase activity"/>
    <property type="evidence" value="ECO:0007669"/>
    <property type="project" value="TreeGrafter"/>
</dbReference>
<dbReference type="Proteomes" id="UP000471166">
    <property type="component" value="Unassembled WGS sequence"/>
</dbReference>
<sequence length="234" mass="24988">MEVDALTAEGKNRARMNSVRAGGGGINVARCIARLGGCATAIHTTGRETGRRLDRLLDAEGLRHVGIGIDSDTREAFVIADVSSGSSYHVVPPGPRLTTSEESLLINSIRTACAEAGFLVVSGSATSELRDDFSAQLVREAPSSTEVILDIAGDQLRAALTEHSFLIRLDRQQGAALLGRQITSHADARGERPAPRWPILRPCRDHSGRARRRLLRSPCTLRDLGAAPAASLPK</sequence>